<dbReference type="AlphaFoldDB" id="L0HLG6"/>
<evidence type="ECO:0000313" key="3">
    <source>
        <dbReference type="Proteomes" id="UP000010824"/>
    </source>
</evidence>
<protein>
    <submittedName>
        <fullName evidence="2">Chemotaxis signal transduction protein</fullName>
    </submittedName>
</protein>
<dbReference type="InterPro" id="IPR002545">
    <property type="entry name" value="CheW-lke_dom"/>
</dbReference>
<proteinExistence type="predicted"/>
<keyword evidence="3" id="KW-1185">Reference proteome</keyword>
<accession>L0HLG6</accession>
<reference evidence="2 3" key="2">
    <citation type="journal article" date="2014" name="Genome Announc.">
        <title>Complete Genome Sequence of Methanoregula formicica SMSPT, a Mesophilic Hydrogenotrophic Methanogen Isolated from a Methanogenic Upflow Anaerobic Sludge Blanket Reactor.</title>
        <authorList>
            <person name="Yamamoto K."/>
            <person name="Tamaki H."/>
            <person name="Cadillo-Quiroz H."/>
            <person name="Imachi H."/>
            <person name="Kyrpides N."/>
            <person name="Woyke T."/>
            <person name="Goodwin L."/>
            <person name="Zinder S.H."/>
            <person name="Kamagata Y."/>
            <person name="Liu W.T."/>
        </authorList>
    </citation>
    <scope>NUCLEOTIDE SEQUENCE [LARGE SCALE GENOMIC DNA]</scope>
    <source>
        <strain evidence="3">DSM 22288 / NBRC 105244 / SMSP</strain>
    </source>
</reference>
<dbReference type="GO" id="GO:0007165">
    <property type="term" value="P:signal transduction"/>
    <property type="evidence" value="ECO:0007669"/>
    <property type="project" value="InterPro"/>
</dbReference>
<dbReference type="InParanoid" id="L0HLG6"/>
<dbReference type="GeneID" id="14308708"/>
<dbReference type="PROSITE" id="PS50851">
    <property type="entry name" value="CHEW"/>
    <property type="match status" value="1"/>
</dbReference>
<dbReference type="HOGENOM" id="CLU_048995_3_2_2"/>
<reference evidence="3" key="1">
    <citation type="submission" date="2011-12" db="EMBL/GenBank/DDBJ databases">
        <title>Complete sequence of Methanoregula formicicum SMSP.</title>
        <authorList>
            <person name="Lucas S."/>
            <person name="Han J."/>
            <person name="Lapidus A."/>
            <person name="Cheng J.-F."/>
            <person name="Goodwin L."/>
            <person name="Pitluck S."/>
            <person name="Peters L."/>
            <person name="Ovchinnikova G."/>
            <person name="Teshima H."/>
            <person name="Detter J.C."/>
            <person name="Han C."/>
            <person name="Tapia R."/>
            <person name="Land M."/>
            <person name="Hauser L."/>
            <person name="Kyrpides N."/>
            <person name="Ivanova N."/>
            <person name="Pagani I."/>
            <person name="Imachi H."/>
            <person name="Tamaki H."/>
            <person name="Sekiguchi Y."/>
            <person name="Kamagata Y."/>
            <person name="Cadillo-Quiroz H."/>
            <person name="Zinder S."/>
            <person name="Liu W.-T."/>
            <person name="Woyke T."/>
        </authorList>
    </citation>
    <scope>NUCLEOTIDE SEQUENCE [LARGE SCALE GENOMIC DNA]</scope>
    <source>
        <strain evidence="3">DSM 22288 / NBRC 105244 / SMSP</strain>
    </source>
</reference>
<organism evidence="2 3">
    <name type="scientific">Methanoregula formicica (strain DSM 22288 / NBRC 105244 / SMSP)</name>
    <dbReference type="NCBI Taxonomy" id="593750"/>
    <lineage>
        <taxon>Archaea</taxon>
        <taxon>Methanobacteriati</taxon>
        <taxon>Methanobacteriota</taxon>
        <taxon>Stenosarchaea group</taxon>
        <taxon>Methanomicrobia</taxon>
        <taxon>Methanomicrobiales</taxon>
        <taxon>Methanoregulaceae</taxon>
        <taxon>Methanoregula</taxon>
    </lineage>
</organism>
<dbReference type="STRING" id="593750.Metfor_2924"/>
<gene>
    <name evidence="2" type="ordered locus">Metfor_2924</name>
</gene>
<dbReference type="GO" id="GO:0005829">
    <property type="term" value="C:cytosol"/>
    <property type="evidence" value="ECO:0007669"/>
    <property type="project" value="TreeGrafter"/>
</dbReference>
<dbReference type="EMBL" id="CP003167">
    <property type="protein sequence ID" value="AGB03904.1"/>
    <property type="molecule type" value="Genomic_DNA"/>
</dbReference>
<dbReference type="OrthoDB" id="115049at2157"/>
<dbReference type="Pfam" id="PF01584">
    <property type="entry name" value="CheW"/>
    <property type="match status" value="1"/>
</dbReference>
<dbReference type="KEGG" id="mfo:Metfor_2924"/>
<dbReference type="SUPFAM" id="SSF50341">
    <property type="entry name" value="CheW-like"/>
    <property type="match status" value="1"/>
</dbReference>
<dbReference type="PANTHER" id="PTHR22617:SF23">
    <property type="entry name" value="CHEMOTAXIS PROTEIN CHEW"/>
    <property type="match status" value="1"/>
</dbReference>
<dbReference type="Proteomes" id="UP000010824">
    <property type="component" value="Chromosome"/>
</dbReference>
<dbReference type="Gene3D" id="2.40.50.180">
    <property type="entry name" value="CheA-289, Domain 4"/>
    <property type="match status" value="1"/>
</dbReference>
<name>L0HLG6_METFS</name>
<dbReference type="InterPro" id="IPR039315">
    <property type="entry name" value="CheW"/>
</dbReference>
<dbReference type="SMART" id="SM00260">
    <property type="entry name" value="CheW"/>
    <property type="match status" value="1"/>
</dbReference>
<dbReference type="PANTHER" id="PTHR22617">
    <property type="entry name" value="CHEMOTAXIS SENSOR HISTIDINE KINASE-RELATED"/>
    <property type="match status" value="1"/>
</dbReference>
<dbReference type="GO" id="GO:0006935">
    <property type="term" value="P:chemotaxis"/>
    <property type="evidence" value="ECO:0007669"/>
    <property type="project" value="InterPro"/>
</dbReference>
<evidence type="ECO:0000313" key="2">
    <source>
        <dbReference type="EMBL" id="AGB03904.1"/>
    </source>
</evidence>
<feature type="domain" description="CheW-like" evidence="1">
    <location>
        <begin position="27"/>
        <end position="178"/>
    </location>
</feature>
<sequence length="180" mass="19750" precursor="true">MVTKTGPQAQDASASAVPAGVSRRSGSIQVVVFALGNEQFAVDLFDVKEVVEYTTITKLPNVPPYVRGIIDLRGEITTIIDLKHRLNIAESGRDTLDTSRIIVLDNNITRSKTGILVDDVTSVSTFEEAQVDYTSASVSNEDTAIIGIIKRKVKIQEKERNELIIWIDIRKLLGDIDPVA</sequence>
<dbReference type="RefSeq" id="WP_015286866.1">
    <property type="nucleotide sequence ID" value="NC_019943.1"/>
</dbReference>
<dbReference type="Gene3D" id="2.30.30.40">
    <property type="entry name" value="SH3 Domains"/>
    <property type="match status" value="1"/>
</dbReference>
<evidence type="ECO:0000259" key="1">
    <source>
        <dbReference type="PROSITE" id="PS50851"/>
    </source>
</evidence>
<dbReference type="eggNOG" id="arCOG02395">
    <property type="taxonomic scope" value="Archaea"/>
</dbReference>
<dbReference type="InterPro" id="IPR036061">
    <property type="entry name" value="CheW-like_dom_sf"/>
</dbReference>